<reference evidence="2 3" key="1">
    <citation type="submission" date="2016-10" db="EMBL/GenBank/DDBJ databases">
        <authorList>
            <person name="de Groot N.N."/>
        </authorList>
    </citation>
    <scope>NUCLEOTIDE SEQUENCE [LARGE SCALE GENOMIC DNA]</scope>
    <source>
        <strain evidence="2 3">DSM 2698</strain>
    </source>
</reference>
<evidence type="ECO:0000256" key="1">
    <source>
        <dbReference type="SAM" id="SignalP"/>
    </source>
</evidence>
<evidence type="ECO:0000313" key="2">
    <source>
        <dbReference type="EMBL" id="SCZ24572.1"/>
    </source>
</evidence>
<accession>A0A1G5MHI1</accession>
<feature type="chain" id="PRO_5011500278" evidence="1">
    <location>
        <begin position="22"/>
        <end position="143"/>
    </location>
</feature>
<name>A0A1G5MHI1_AFIMA</name>
<organism evidence="2 3">
    <name type="scientific">Afifella marina DSM 2698</name>
    <dbReference type="NCBI Taxonomy" id="1120955"/>
    <lineage>
        <taxon>Bacteria</taxon>
        <taxon>Pseudomonadati</taxon>
        <taxon>Pseudomonadota</taxon>
        <taxon>Alphaproteobacteria</taxon>
        <taxon>Hyphomicrobiales</taxon>
        <taxon>Afifellaceae</taxon>
        <taxon>Afifella</taxon>
    </lineage>
</organism>
<gene>
    <name evidence="2" type="ORF">SAMN03080610_00695</name>
</gene>
<feature type="signal peptide" evidence="1">
    <location>
        <begin position="1"/>
        <end position="21"/>
    </location>
</feature>
<dbReference type="RefSeq" id="WP_092809522.1">
    <property type="nucleotide sequence ID" value="NZ_FMVW01000001.1"/>
</dbReference>
<protein>
    <submittedName>
        <fullName evidence="2">Uncharacterized protein</fullName>
    </submittedName>
</protein>
<sequence length="143" mass="15164">MKPAAAATFLSLSVAMFPIWAAAQSTLSGAHEVGELTSVQATLEDTPDSSPATLRVRGLITAPEPCQVATAEAVGEGESQTAGIARVLKIRVTTARASEDQACTQKLTDLQFQFTQEAGLREFEEVEVISDSDIERALVELAE</sequence>
<dbReference type="AlphaFoldDB" id="A0A1G5MHI1"/>
<dbReference type="OrthoDB" id="9877818at2"/>
<keyword evidence="1" id="KW-0732">Signal</keyword>
<proteinExistence type="predicted"/>
<evidence type="ECO:0000313" key="3">
    <source>
        <dbReference type="Proteomes" id="UP000199347"/>
    </source>
</evidence>
<dbReference type="STRING" id="1120955.SAMN03080610_00695"/>
<keyword evidence="3" id="KW-1185">Reference proteome</keyword>
<dbReference type="Proteomes" id="UP000199347">
    <property type="component" value="Unassembled WGS sequence"/>
</dbReference>
<dbReference type="EMBL" id="FMVW01000001">
    <property type="protein sequence ID" value="SCZ24572.1"/>
    <property type="molecule type" value="Genomic_DNA"/>
</dbReference>